<sequence length="284" mass="31775">MVEAQGKGTLHAHGLIWLQGHPSPQALRDRLAESDEFKAMMVEWLQDTIRCEMMNSEKNNSTATIPKRTPGEPHPGTIPAPSITALSAVDFERDYMAFVDDLLSEYNWHIHQTACWKYLKRGDAKSNEKCRMGMTGEVKPLTTIDSQSFAISLRRLHPWIANYNDLVVFLLKCNMDLKFIGSGEAAKAFLYYVTDYITKPSLPVHIGLAALAHAIGSTNTKYPPFAETAQLDNYTGAMTTTVNTMMGYQEISHPQVMSYLIGGGDHYTSDTFSVLWWGGVLQYV</sequence>
<comment type="caution">
    <text evidence="2">The sequence shown here is derived from an EMBL/GenBank/DDBJ whole genome shotgun (WGS) entry which is preliminary data.</text>
</comment>
<gene>
    <name evidence="2" type="ORF">B0H16DRAFT_1324875</name>
</gene>
<dbReference type="Proteomes" id="UP001215598">
    <property type="component" value="Unassembled WGS sequence"/>
</dbReference>
<evidence type="ECO:0000256" key="1">
    <source>
        <dbReference type="SAM" id="MobiDB-lite"/>
    </source>
</evidence>
<proteinExistence type="predicted"/>
<evidence type="ECO:0000313" key="2">
    <source>
        <dbReference type="EMBL" id="KAJ7739513.1"/>
    </source>
</evidence>
<feature type="region of interest" description="Disordered" evidence="1">
    <location>
        <begin position="57"/>
        <end position="79"/>
    </location>
</feature>
<feature type="non-terminal residue" evidence="2">
    <location>
        <position position="284"/>
    </location>
</feature>
<reference evidence="2" key="1">
    <citation type="submission" date="2023-03" db="EMBL/GenBank/DDBJ databases">
        <title>Massive genome expansion in bonnet fungi (Mycena s.s.) driven by repeated elements and novel gene families across ecological guilds.</title>
        <authorList>
            <consortium name="Lawrence Berkeley National Laboratory"/>
            <person name="Harder C.B."/>
            <person name="Miyauchi S."/>
            <person name="Viragh M."/>
            <person name="Kuo A."/>
            <person name="Thoen E."/>
            <person name="Andreopoulos B."/>
            <person name="Lu D."/>
            <person name="Skrede I."/>
            <person name="Drula E."/>
            <person name="Henrissat B."/>
            <person name="Morin E."/>
            <person name="Kohler A."/>
            <person name="Barry K."/>
            <person name="LaButti K."/>
            <person name="Morin E."/>
            <person name="Salamov A."/>
            <person name="Lipzen A."/>
            <person name="Mereny Z."/>
            <person name="Hegedus B."/>
            <person name="Baldrian P."/>
            <person name="Stursova M."/>
            <person name="Weitz H."/>
            <person name="Taylor A."/>
            <person name="Grigoriev I.V."/>
            <person name="Nagy L.G."/>
            <person name="Martin F."/>
            <person name="Kauserud H."/>
        </authorList>
    </citation>
    <scope>NUCLEOTIDE SEQUENCE</scope>
    <source>
        <strain evidence="2">CBHHK182m</strain>
    </source>
</reference>
<dbReference type="AlphaFoldDB" id="A0AAD7IDL6"/>
<organism evidence="2 3">
    <name type="scientific">Mycena metata</name>
    <dbReference type="NCBI Taxonomy" id="1033252"/>
    <lineage>
        <taxon>Eukaryota</taxon>
        <taxon>Fungi</taxon>
        <taxon>Dikarya</taxon>
        <taxon>Basidiomycota</taxon>
        <taxon>Agaricomycotina</taxon>
        <taxon>Agaricomycetes</taxon>
        <taxon>Agaricomycetidae</taxon>
        <taxon>Agaricales</taxon>
        <taxon>Marasmiineae</taxon>
        <taxon>Mycenaceae</taxon>
        <taxon>Mycena</taxon>
    </lineage>
</organism>
<evidence type="ECO:0000313" key="3">
    <source>
        <dbReference type="Proteomes" id="UP001215598"/>
    </source>
</evidence>
<dbReference type="EMBL" id="JARKIB010000106">
    <property type="protein sequence ID" value="KAJ7739513.1"/>
    <property type="molecule type" value="Genomic_DNA"/>
</dbReference>
<protein>
    <recommendedName>
        <fullName evidence="4">Helitron helicase-like domain-containing protein</fullName>
    </recommendedName>
</protein>
<evidence type="ECO:0008006" key="4">
    <source>
        <dbReference type="Google" id="ProtNLM"/>
    </source>
</evidence>
<keyword evidence="3" id="KW-1185">Reference proteome</keyword>
<name>A0AAD7IDL6_9AGAR</name>
<accession>A0AAD7IDL6</accession>